<proteinExistence type="predicted"/>
<dbReference type="OrthoDB" id="9816564at2"/>
<evidence type="ECO:0000313" key="2">
    <source>
        <dbReference type="Proteomes" id="UP000238034"/>
    </source>
</evidence>
<name>A0A2T0UBR5_9SPHI</name>
<dbReference type="SUPFAM" id="SSF53756">
    <property type="entry name" value="UDP-Glycosyltransferase/glycogen phosphorylase"/>
    <property type="match status" value="1"/>
</dbReference>
<dbReference type="Gene3D" id="3.40.50.2000">
    <property type="entry name" value="Glycogen Phosphorylase B"/>
    <property type="match status" value="1"/>
</dbReference>
<dbReference type="Pfam" id="PF13692">
    <property type="entry name" value="Glyco_trans_1_4"/>
    <property type="match status" value="1"/>
</dbReference>
<sequence length="377" mass="42934">MKNIPPYLMCFSHLRWDFVYQRPQHLLSRFANDCIVYFLEEPMFTDEPESTIQFTRKLPNLWVGVPLISNSEEAAVDTVLTQLLDKFFATKTVEDFAFWYYTPMALNFTSKYNPKITIFDCMDELSAFKNAPAKLKDLEKQLMNKADIVFTGGHALYEAKKNQHANIFPFPSSIDKDHFAAARGKIAEPEDQAKIKGVKLGFYGVIDERFDIELIRQMADARPDWQLVLIGPVVKISPDILPRNANIHYLGQKSYDELPAYLSGWDIALIPFLLNESTRFISPTKTPEYMSAGRPVISTPIRDVVHPYGVNKLVHIGSTAEEFIAYATQELAISNKSQWLSRSDAFLADNCWDNTYASMTDKIQCTLKNKGKISLAS</sequence>
<evidence type="ECO:0000313" key="1">
    <source>
        <dbReference type="EMBL" id="PRY55334.1"/>
    </source>
</evidence>
<dbReference type="RefSeq" id="WP_106290668.1">
    <property type="nucleotide sequence ID" value="NZ_PVTH01000001.1"/>
</dbReference>
<dbReference type="CDD" id="cd04950">
    <property type="entry name" value="GT4_TuaH-like"/>
    <property type="match status" value="1"/>
</dbReference>
<comment type="caution">
    <text evidence="1">The sequence shown here is derived from an EMBL/GenBank/DDBJ whole genome shotgun (WGS) entry which is preliminary data.</text>
</comment>
<dbReference type="AlphaFoldDB" id="A0A2T0UBR5"/>
<dbReference type="Proteomes" id="UP000238034">
    <property type="component" value="Unassembled WGS sequence"/>
</dbReference>
<protein>
    <submittedName>
        <fullName evidence="1">Glycosyl transferase family 1</fullName>
    </submittedName>
</protein>
<reference evidence="1 2" key="1">
    <citation type="submission" date="2018-03" db="EMBL/GenBank/DDBJ databases">
        <title>Genomic Encyclopedia of Type Strains, Phase III (KMG-III): the genomes of soil and plant-associated and newly described type strains.</title>
        <authorList>
            <person name="Whitman W."/>
        </authorList>
    </citation>
    <scope>NUCLEOTIDE SEQUENCE [LARGE SCALE GENOMIC DNA]</scope>
    <source>
        <strain evidence="1 2">CGMCC 1.9313</strain>
    </source>
</reference>
<accession>A0A2T0UBR5</accession>
<dbReference type="EMBL" id="PVTH01000001">
    <property type="protein sequence ID" value="PRY55334.1"/>
    <property type="molecule type" value="Genomic_DNA"/>
</dbReference>
<keyword evidence="2" id="KW-1185">Reference proteome</keyword>
<dbReference type="Gene3D" id="3.40.50.11010">
    <property type="match status" value="1"/>
</dbReference>
<organism evidence="1 2">
    <name type="scientific">Arcticibacter pallidicorallinus</name>
    <dbReference type="NCBI Taxonomy" id="1259464"/>
    <lineage>
        <taxon>Bacteria</taxon>
        <taxon>Pseudomonadati</taxon>
        <taxon>Bacteroidota</taxon>
        <taxon>Sphingobacteriia</taxon>
        <taxon>Sphingobacteriales</taxon>
        <taxon>Sphingobacteriaceae</taxon>
        <taxon>Arcticibacter</taxon>
    </lineage>
</organism>
<keyword evidence="1" id="KW-0808">Transferase</keyword>
<dbReference type="GO" id="GO:0016740">
    <property type="term" value="F:transferase activity"/>
    <property type="evidence" value="ECO:0007669"/>
    <property type="project" value="UniProtKB-KW"/>
</dbReference>
<gene>
    <name evidence="1" type="ORF">B0I27_101303</name>
</gene>